<evidence type="ECO:0000313" key="3">
    <source>
        <dbReference type="EMBL" id="KAK8058007.1"/>
    </source>
</evidence>
<keyword evidence="2" id="KW-0812">Transmembrane</keyword>
<sequence>MPSLLCFATQIPPSHLRSDPLPRLLPHQPPQPPHLLPPPPPPAPASAPPRAPAFHPRHHHQSPRTAASPRPRTDSAPTCPGASAAPASGRGTGPGPRRRTCVDVAHELPEGFLLEAVGGAVRAQPEGHVRDEALLEEVQGQRPQGRGVKVDVHVVPQVVDADVELGPPWWFVVVIVVIIIVVVVIYIGHDVAVLVDAAVLLLLLRQRVVVLAHQSLGRVHVLRQGGVVVMAERAEAYGGRVALAGGLELDQMGRPVTVAMTADPD</sequence>
<feature type="compositionally biased region" description="Low complexity" evidence="1">
    <location>
        <begin position="75"/>
        <end position="89"/>
    </location>
</feature>
<proteinExistence type="predicted"/>
<gene>
    <name evidence="3" type="ORF">PG994_008455</name>
</gene>
<comment type="caution">
    <text evidence="3">The sequence shown here is derived from an EMBL/GenBank/DDBJ whole genome shotgun (WGS) entry which is preliminary data.</text>
</comment>
<feature type="region of interest" description="Disordered" evidence="1">
    <location>
        <begin position="1"/>
        <end position="100"/>
    </location>
</feature>
<keyword evidence="4" id="KW-1185">Reference proteome</keyword>
<dbReference type="RefSeq" id="XP_066713453.1">
    <property type="nucleotide sequence ID" value="XM_066859864.1"/>
</dbReference>
<organism evidence="3 4">
    <name type="scientific">Apiospora phragmitis</name>
    <dbReference type="NCBI Taxonomy" id="2905665"/>
    <lineage>
        <taxon>Eukaryota</taxon>
        <taxon>Fungi</taxon>
        <taxon>Dikarya</taxon>
        <taxon>Ascomycota</taxon>
        <taxon>Pezizomycotina</taxon>
        <taxon>Sordariomycetes</taxon>
        <taxon>Xylariomycetidae</taxon>
        <taxon>Amphisphaeriales</taxon>
        <taxon>Apiosporaceae</taxon>
        <taxon>Apiospora</taxon>
    </lineage>
</organism>
<feature type="transmembrane region" description="Helical" evidence="2">
    <location>
        <begin position="169"/>
        <end position="202"/>
    </location>
</feature>
<evidence type="ECO:0000256" key="2">
    <source>
        <dbReference type="SAM" id="Phobius"/>
    </source>
</evidence>
<reference evidence="3 4" key="1">
    <citation type="submission" date="2023-01" db="EMBL/GenBank/DDBJ databases">
        <title>Analysis of 21 Apiospora genomes using comparative genomics revels a genus with tremendous synthesis potential of carbohydrate active enzymes and secondary metabolites.</title>
        <authorList>
            <person name="Sorensen T."/>
        </authorList>
    </citation>
    <scope>NUCLEOTIDE SEQUENCE [LARGE SCALE GENOMIC DNA]</scope>
    <source>
        <strain evidence="3 4">CBS 135458</strain>
    </source>
</reference>
<evidence type="ECO:0000313" key="4">
    <source>
        <dbReference type="Proteomes" id="UP001480595"/>
    </source>
</evidence>
<dbReference type="GeneID" id="92092927"/>
<dbReference type="Proteomes" id="UP001480595">
    <property type="component" value="Unassembled WGS sequence"/>
</dbReference>
<keyword evidence="2" id="KW-0472">Membrane</keyword>
<evidence type="ECO:0000256" key="1">
    <source>
        <dbReference type="SAM" id="MobiDB-lite"/>
    </source>
</evidence>
<dbReference type="EMBL" id="JAQQWL010000009">
    <property type="protein sequence ID" value="KAK8058007.1"/>
    <property type="molecule type" value="Genomic_DNA"/>
</dbReference>
<feature type="compositionally biased region" description="Pro residues" evidence="1">
    <location>
        <begin position="27"/>
        <end position="51"/>
    </location>
</feature>
<keyword evidence="2" id="KW-1133">Transmembrane helix</keyword>
<name>A0ABR1UGG2_9PEZI</name>
<protein>
    <submittedName>
        <fullName evidence="3">Uncharacterized protein</fullName>
    </submittedName>
</protein>
<accession>A0ABR1UGG2</accession>